<gene>
    <name evidence="2" type="ORF">D3226_04240</name>
</gene>
<organism evidence="2 3">
    <name type="scientific">Leucobacter chromiireducens subsp. chromiireducens</name>
    <dbReference type="NCBI Taxonomy" id="660067"/>
    <lineage>
        <taxon>Bacteria</taxon>
        <taxon>Bacillati</taxon>
        <taxon>Actinomycetota</taxon>
        <taxon>Actinomycetes</taxon>
        <taxon>Micrococcales</taxon>
        <taxon>Microbacteriaceae</taxon>
        <taxon>Leucobacter</taxon>
    </lineage>
</organism>
<accession>A0ABS1SML6</accession>
<reference evidence="2 3" key="1">
    <citation type="submission" date="2018-09" db="EMBL/GenBank/DDBJ databases">
        <title>Comparative genomics of Leucobacter spp.</title>
        <authorList>
            <person name="Reis A.C."/>
            <person name="Kolvenbach B.A."/>
            <person name="Corvini P.F.X."/>
            <person name="Nunes O.C."/>
        </authorList>
    </citation>
    <scope>NUCLEOTIDE SEQUENCE [LARGE SCALE GENOMIC DNA]</scope>
    <source>
        <strain evidence="2 3">L-1</strain>
    </source>
</reference>
<sequence length="416" mass="43668">MTLDLTSAETVNAAAKQPWRDPARYWGALHAATVDLPAPLVALSPAALRWNADELRRRAGGLPVRVASKSVRSRAVLDAVLALPGFHGVLAYTLPEALWLAETIDDVVVGYPSVDRAAIARLAASPQLAERVTLMIDSAEQLDLIDAVAPPAGRAEVRVCLDFDASWRTRALGHIGVRRSPVREPDQLRALAETVVGRAGFALVGVMAYEAQIAGVADRPGGRAEAALLRTVQRASAAELAERRAAAVAAVREIAPLEFVNGGGTGSLERTAAEPAVTELAAGSGLYGPHLFDHYSAFTVAPALGFALDVVRKPTPDRATLLGGGWIASGPAAPDRLPLPVWPAGLSYEPREGAGEVQTPVRGAAAAGLRAGDRVWLRHAKAGEPLEHATELVPVTDDGRAGEPLASYRGEGKCFL</sequence>
<dbReference type="Gene3D" id="3.20.20.10">
    <property type="entry name" value="Alanine racemase"/>
    <property type="match status" value="1"/>
</dbReference>
<evidence type="ECO:0000259" key="1">
    <source>
        <dbReference type="Pfam" id="PF01168"/>
    </source>
</evidence>
<comment type="caution">
    <text evidence="2">The sequence shown here is derived from an EMBL/GenBank/DDBJ whole genome shotgun (WGS) entry which is preliminary data.</text>
</comment>
<dbReference type="EMBL" id="QYAD01000001">
    <property type="protein sequence ID" value="MBL3689170.1"/>
    <property type="molecule type" value="Genomic_DNA"/>
</dbReference>
<keyword evidence="3" id="KW-1185">Reference proteome</keyword>
<dbReference type="Pfam" id="PF01168">
    <property type="entry name" value="Ala_racemase_N"/>
    <property type="match status" value="1"/>
</dbReference>
<protein>
    <submittedName>
        <fullName evidence="2">Amino acid deaminase/aldolase</fullName>
    </submittedName>
</protein>
<dbReference type="RefSeq" id="WP_202381123.1">
    <property type="nucleotide sequence ID" value="NZ_BAAAMA010000004.1"/>
</dbReference>
<dbReference type="InterPro" id="IPR051466">
    <property type="entry name" value="D-amino_acid_metab_enzyme"/>
</dbReference>
<evidence type="ECO:0000313" key="2">
    <source>
        <dbReference type="EMBL" id="MBL3689170.1"/>
    </source>
</evidence>
<evidence type="ECO:0000313" key="3">
    <source>
        <dbReference type="Proteomes" id="UP001646141"/>
    </source>
</evidence>
<dbReference type="InterPro" id="IPR029066">
    <property type="entry name" value="PLP-binding_barrel"/>
</dbReference>
<name>A0ABS1SML6_9MICO</name>
<dbReference type="InterPro" id="IPR001608">
    <property type="entry name" value="Ala_racemase_N"/>
</dbReference>
<dbReference type="Proteomes" id="UP001646141">
    <property type="component" value="Unassembled WGS sequence"/>
</dbReference>
<feature type="domain" description="Alanine racemase N-terminal" evidence="1">
    <location>
        <begin position="45"/>
        <end position="288"/>
    </location>
</feature>
<dbReference type="PANTHER" id="PTHR28004:SF2">
    <property type="entry name" value="D-SERINE DEHYDRATASE"/>
    <property type="match status" value="1"/>
</dbReference>
<dbReference type="SUPFAM" id="SSF51419">
    <property type="entry name" value="PLP-binding barrel"/>
    <property type="match status" value="1"/>
</dbReference>
<dbReference type="PANTHER" id="PTHR28004">
    <property type="entry name" value="ZGC:162816-RELATED"/>
    <property type="match status" value="1"/>
</dbReference>
<proteinExistence type="predicted"/>